<dbReference type="SUPFAM" id="SSF52058">
    <property type="entry name" value="L domain-like"/>
    <property type="match status" value="1"/>
</dbReference>
<dbReference type="EMBL" id="NCKW01002189">
    <property type="protein sequence ID" value="POM78038.1"/>
    <property type="molecule type" value="Genomic_DNA"/>
</dbReference>
<accession>A0A2P4YJR0</accession>
<dbReference type="OrthoDB" id="107262at2759"/>
<feature type="transmembrane region" description="Helical" evidence="1">
    <location>
        <begin position="188"/>
        <end position="208"/>
    </location>
</feature>
<feature type="transmembrane region" description="Helical" evidence="1">
    <location>
        <begin position="35"/>
        <end position="53"/>
    </location>
</feature>
<organism evidence="2 3">
    <name type="scientific">Phytophthora palmivora</name>
    <dbReference type="NCBI Taxonomy" id="4796"/>
    <lineage>
        <taxon>Eukaryota</taxon>
        <taxon>Sar</taxon>
        <taxon>Stramenopiles</taxon>
        <taxon>Oomycota</taxon>
        <taxon>Peronosporomycetes</taxon>
        <taxon>Peronosporales</taxon>
        <taxon>Peronosporaceae</taxon>
        <taxon>Phytophthora</taxon>
    </lineage>
</organism>
<name>A0A2P4YJR0_9STRA</name>
<keyword evidence="1" id="KW-0812">Transmembrane</keyword>
<evidence type="ECO:0000313" key="2">
    <source>
        <dbReference type="EMBL" id="POM78038.1"/>
    </source>
</evidence>
<feature type="transmembrane region" description="Helical" evidence="1">
    <location>
        <begin position="273"/>
        <end position="294"/>
    </location>
</feature>
<feature type="transmembrane region" description="Helical" evidence="1">
    <location>
        <begin position="371"/>
        <end position="392"/>
    </location>
</feature>
<dbReference type="Proteomes" id="UP000237271">
    <property type="component" value="Unassembled WGS sequence"/>
</dbReference>
<comment type="caution">
    <text evidence="2">The sequence shown here is derived from an EMBL/GenBank/DDBJ whole genome shotgun (WGS) entry which is preliminary data.</text>
</comment>
<reference evidence="2 3" key="1">
    <citation type="journal article" date="2017" name="Genome Biol. Evol.">
        <title>Phytophthora megakarya and P. palmivora, closely related causal agents of cacao black pod rot, underwent increases in genome sizes and gene numbers by different mechanisms.</title>
        <authorList>
            <person name="Ali S.S."/>
            <person name="Shao J."/>
            <person name="Lary D.J."/>
            <person name="Kronmiller B."/>
            <person name="Shen D."/>
            <person name="Strem M.D."/>
            <person name="Amoako-Attah I."/>
            <person name="Akrofi A.Y."/>
            <person name="Begoude B.A."/>
            <person name="Ten Hoopen G.M."/>
            <person name="Coulibaly K."/>
            <person name="Kebe B.I."/>
            <person name="Melnick R.L."/>
            <person name="Guiltinan M.J."/>
            <person name="Tyler B.M."/>
            <person name="Meinhardt L.W."/>
            <person name="Bailey B.A."/>
        </authorList>
    </citation>
    <scope>NUCLEOTIDE SEQUENCE [LARGE SCALE GENOMIC DNA]</scope>
    <source>
        <strain evidence="3">sbr112.9</strain>
    </source>
</reference>
<proteinExistence type="predicted"/>
<feature type="transmembrane region" description="Helical" evidence="1">
    <location>
        <begin position="78"/>
        <end position="103"/>
    </location>
</feature>
<dbReference type="AlphaFoldDB" id="A0A2P4YJR0"/>
<dbReference type="Gene3D" id="3.80.10.10">
    <property type="entry name" value="Ribonuclease Inhibitor"/>
    <property type="match status" value="1"/>
</dbReference>
<evidence type="ECO:0000313" key="3">
    <source>
        <dbReference type="Proteomes" id="UP000237271"/>
    </source>
</evidence>
<feature type="transmembrane region" description="Helical" evidence="1">
    <location>
        <begin position="220"/>
        <end position="243"/>
    </location>
</feature>
<gene>
    <name evidence="2" type="ORF">PHPALM_4483</name>
</gene>
<dbReference type="InterPro" id="IPR032675">
    <property type="entry name" value="LRR_dom_sf"/>
</dbReference>
<protein>
    <submittedName>
        <fullName evidence="2">Uncharacterized protein</fullName>
    </submittedName>
</protein>
<evidence type="ECO:0000256" key="1">
    <source>
        <dbReference type="SAM" id="Phobius"/>
    </source>
</evidence>
<keyword evidence="1" id="KW-1133">Transmembrane helix</keyword>
<sequence length="720" mass="81177">MSAKCAALAHHASSRNECPMITRMSLFSRFGDSPFGVHVITWLYNALYAYCYWKLQETNLNLYLAFYQVGMPQSDHHAIAVTCATTSAVHGICILLMVGGSFWKRSLVFTPWSSCTAGFTSDDNKTGQRLSFLVKLYDRVTYPCGLFGVKGKYFELVHVCREIVETTLQTVQAYRMSAFLPRTILNRFYVILLGINCWSSVIVDTIFFSRDEAQRRFACIFFDCLLDLMASMGVELIVLLSYVDDYDFGINGFDGLIWYNDEWVARALNEFQIIFIVSWSDLIVRTMFSLGLVITTTSMKKLLCYIPRNGNKIARSTTTNFTVVRTTDTNQLEETQAGTPVEVFSHLERQPRHKVPENSTWKNVSTRKKKILVQTIHLVFVVWGTVVFGLHIHASLQPTLPQCLMQVRPWATSEPSCYLAGLDCHMLDISGGMDEVQEVWSKFDFATVVQILIRHCPALEIPDSLSMFHRLRGIKVYNTTIANWGEAAAISSANHPELSMLFIIRVNLTDGLLPAGLQSPDFPITINDIEMCVTNLNSFPDDLDAKWPPGAIIQVEYSQLTTVPIALARLKPFYLFLTGNPITELPPEVFEVDGMLNLGISHMNIHELPRNVTNISPSLNMIDIHHTNISFFWSWVDELVGRVDNPAHFVAGGSSYCKILAQIESGSTKSFPDPLSREYSSILMNSTESNRPTIARAVGCNEFDDEPFYPLAYEDTINAI</sequence>
<keyword evidence="1" id="KW-0472">Membrane</keyword>
<keyword evidence="3" id="KW-1185">Reference proteome</keyword>